<sequence>MTTTKTKRPLSWNPNRARDERRDELVYLRGKVVELNAKLNEMRTKTQRRLDEEASALSPAPDDQKCEYLTEEESILHMSSAFTHPGEKISRLQQQPPPESQQQHPTLRGVWREIAIRQNREREKAERENIRLKLVLEDQLKIAKSWEKVLQRKATTQEMERWILGKRRHHKYPPTADRTDAEIFEDLLAGIDKAYANMETVLNANGLANLESAYNDARIRSDRSRGIMYLEICSSRVLPFDVHSTGTAAWNHFVYGRQKVPSRYYDFTFTKNVDVTEDTFVESFNLELHAKSTAAHLRVKKAMRRYVEEDRIVIVFRTIFYQVELADELLSGVCFRVTGYIVVKRPTTIPGNFSLLQMCYIYTPIVGTDHPKVGAMTEFLLRTTEANLTTSHQLIENVLLEQAAKQKVEMD</sequence>
<reference evidence="3" key="2">
    <citation type="submission" date="2010-04" db="EMBL/GenBank/DDBJ databases">
        <authorList>
            <person name="Buell R."/>
            <person name="Hamilton J."/>
            <person name="Hostetler J."/>
        </authorList>
    </citation>
    <scope>NUCLEOTIDE SEQUENCE [LARGE SCALE GENOMIC DNA]</scope>
    <source>
        <strain evidence="3">DAOM:BR144</strain>
    </source>
</reference>
<dbReference type="OMA" id="KAYANME"/>
<dbReference type="Proteomes" id="UP000019132">
    <property type="component" value="Unassembled WGS sequence"/>
</dbReference>
<accession>K3W8V9</accession>
<dbReference type="PANTHER" id="PTHR35796">
    <property type="entry name" value="HYPOTHETICAL CYTOSOLIC PROTEIN"/>
    <property type="match status" value="1"/>
</dbReference>
<reference evidence="2" key="3">
    <citation type="submission" date="2015-02" db="UniProtKB">
        <authorList>
            <consortium name="EnsemblProtists"/>
        </authorList>
    </citation>
    <scope>IDENTIFICATION</scope>
    <source>
        <strain evidence="2">DAOM BR144</strain>
    </source>
</reference>
<evidence type="ECO:0000313" key="2">
    <source>
        <dbReference type="EnsemblProtists" id="PYU1_T001400"/>
    </source>
</evidence>
<proteinExistence type="predicted"/>
<dbReference type="VEuPathDB" id="FungiDB:PYU1_G001400"/>
<name>K3W8V9_GLOUD</name>
<dbReference type="PANTHER" id="PTHR35796:SF3">
    <property type="entry name" value="BHLH DOMAIN-CONTAINING PROTEIN"/>
    <property type="match status" value="1"/>
</dbReference>
<keyword evidence="3" id="KW-1185">Reference proteome</keyword>
<evidence type="ECO:0008006" key="4">
    <source>
        <dbReference type="Google" id="ProtNLM"/>
    </source>
</evidence>
<evidence type="ECO:0000313" key="3">
    <source>
        <dbReference type="Proteomes" id="UP000019132"/>
    </source>
</evidence>
<feature type="region of interest" description="Disordered" evidence="1">
    <location>
        <begin position="44"/>
        <end position="65"/>
    </location>
</feature>
<dbReference type="EnsemblProtists" id="PYU1_T001400">
    <property type="protein sequence ID" value="PYU1_T001400"/>
    <property type="gene ID" value="PYU1_G001400"/>
</dbReference>
<dbReference type="HOGENOM" id="CLU_027764_2_2_1"/>
<dbReference type="EMBL" id="GL376626">
    <property type="status" value="NOT_ANNOTATED_CDS"/>
    <property type="molecule type" value="Genomic_DNA"/>
</dbReference>
<protein>
    <recommendedName>
        <fullName evidence="4">START domain-containing protein</fullName>
    </recommendedName>
</protein>
<reference evidence="3" key="1">
    <citation type="journal article" date="2010" name="Genome Biol.">
        <title>Genome sequence of the necrotrophic plant pathogen Pythium ultimum reveals original pathogenicity mechanisms and effector repertoire.</title>
        <authorList>
            <person name="Levesque C.A."/>
            <person name="Brouwer H."/>
            <person name="Cano L."/>
            <person name="Hamilton J.P."/>
            <person name="Holt C."/>
            <person name="Huitema E."/>
            <person name="Raffaele S."/>
            <person name="Robideau G.P."/>
            <person name="Thines M."/>
            <person name="Win J."/>
            <person name="Zerillo M.M."/>
            <person name="Beakes G.W."/>
            <person name="Boore J.L."/>
            <person name="Busam D."/>
            <person name="Dumas B."/>
            <person name="Ferriera S."/>
            <person name="Fuerstenberg S.I."/>
            <person name="Gachon C.M."/>
            <person name="Gaulin E."/>
            <person name="Govers F."/>
            <person name="Grenville-Briggs L."/>
            <person name="Horner N."/>
            <person name="Hostetler J."/>
            <person name="Jiang R.H."/>
            <person name="Johnson J."/>
            <person name="Krajaejun T."/>
            <person name="Lin H."/>
            <person name="Meijer H.J."/>
            <person name="Moore B."/>
            <person name="Morris P."/>
            <person name="Phuntmart V."/>
            <person name="Puiu D."/>
            <person name="Shetty J."/>
            <person name="Stajich J.E."/>
            <person name="Tripathy S."/>
            <person name="Wawra S."/>
            <person name="van West P."/>
            <person name="Whitty B.R."/>
            <person name="Coutinho P.M."/>
            <person name="Henrissat B."/>
            <person name="Martin F."/>
            <person name="Thomas P.D."/>
            <person name="Tyler B.M."/>
            <person name="De Vries R.P."/>
            <person name="Kamoun S."/>
            <person name="Yandell M."/>
            <person name="Tisserat N."/>
            <person name="Buell C.R."/>
        </authorList>
    </citation>
    <scope>NUCLEOTIDE SEQUENCE</scope>
    <source>
        <strain evidence="3">DAOM:BR144</strain>
    </source>
</reference>
<evidence type="ECO:0000256" key="1">
    <source>
        <dbReference type="SAM" id="MobiDB-lite"/>
    </source>
</evidence>
<dbReference type="AlphaFoldDB" id="K3W8V9"/>
<organism evidence="2 3">
    <name type="scientific">Globisporangium ultimum (strain ATCC 200006 / CBS 805.95 / DAOM BR144)</name>
    <name type="common">Pythium ultimum</name>
    <dbReference type="NCBI Taxonomy" id="431595"/>
    <lineage>
        <taxon>Eukaryota</taxon>
        <taxon>Sar</taxon>
        <taxon>Stramenopiles</taxon>
        <taxon>Oomycota</taxon>
        <taxon>Peronosporomycetes</taxon>
        <taxon>Pythiales</taxon>
        <taxon>Pythiaceae</taxon>
        <taxon>Globisporangium</taxon>
    </lineage>
</organism>
<feature type="region of interest" description="Disordered" evidence="1">
    <location>
        <begin position="86"/>
        <end position="106"/>
    </location>
</feature>
<dbReference type="InParanoid" id="K3W8V9"/>